<evidence type="ECO:0000313" key="3">
    <source>
        <dbReference type="Proteomes" id="UP000712600"/>
    </source>
</evidence>
<sequence length="63" mass="6821">MSGNTIDKIAVRINAGKTTPAVTAPMANDYANVIVPKKYRKKKPSRDFSPSGSATKRACDFSF</sequence>
<comment type="caution">
    <text evidence="2">The sequence shown here is derived from an EMBL/GenBank/DDBJ whole genome shotgun (WGS) entry which is preliminary data.</text>
</comment>
<name>A0A8S9QF62_BRACR</name>
<organism evidence="2 3">
    <name type="scientific">Brassica cretica</name>
    <name type="common">Mustard</name>
    <dbReference type="NCBI Taxonomy" id="69181"/>
    <lineage>
        <taxon>Eukaryota</taxon>
        <taxon>Viridiplantae</taxon>
        <taxon>Streptophyta</taxon>
        <taxon>Embryophyta</taxon>
        <taxon>Tracheophyta</taxon>
        <taxon>Spermatophyta</taxon>
        <taxon>Magnoliopsida</taxon>
        <taxon>eudicotyledons</taxon>
        <taxon>Gunneridae</taxon>
        <taxon>Pentapetalae</taxon>
        <taxon>rosids</taxon>
        <taxon>malvids</taxon>
        <taxon>Brassicales</taxon>
        <taxon>Brassicaceae</taxon>
        <taxon>Brassiceae</taxon>
        <taxon>Brassica</taxon>
    </lineage>
</organism>
<reference evidence="2" key="1">
    <citation type="submission" date="2019-12" db="EMBL/GenBank/DDBJ databases">
        <title>Genome sequencing and annotation of Brassica cretica.</title>
        <authorList>
            <person name="Studholme D.J."/>
            <person name="Sarris P."/>
        </authorList>
    </citation>
    <scope>NUCLEOTIDE SEQUENCE</scope>
    <source>
        <strain evidence="2">PFS-109/04</strain>
        <tissue evidence="2">Leaf</tissue>
    </source>
</reference>
<gene>
    <name evidence="2" type="ORF">F2Q69_00023160</name>
</gene>
<dbReference type="AlphaFoldDB" id="A0A8S9QF62"/>
<dbReference type="EMBL" id="QGKX02001290">
    <property type="protein sequence ID" value="KAF3537228.1"/>
    <property type="molecule type" value="Genomic_DNA"/>
</dbReference>
<proteinExistence type="predicted"/>
<evidence type="ECO:0000256" key="1">
    <source>
        <dbReference type="SAM" id="MobiDB-lite"/>
    </source>
</evidence>
<feature type="region of interest" description="Disordered" evidence="1">
    <location>
        <begin position="42"/>
        <end position="63"/>
    </location>
</feature>
<protein>
    <submittedName>
        <fullName evidence="2">Uncharacterized protein</fullName>
    </submittedName>
</protein>
<accession>A0A8S9QF62</accession>
<evidence type="ECO:0000313" key="2">
    <source>
        <dbReference type="EMBL" id="KAF3537228.1"/>
    </source>
</evidence>
<dbReference type="Proteomes" id="UP000712600">
    <property type="component" value="Unassembled WGS sequence"/>
</dbReference>